<keyword evidence="4" id="KW-1185">Reference proteome</keyword>
<protein>
    <submittedName>
        <fullName evidence="3">CHAT domain-containing protein</fullName>
    </submittedName>
</protein>
<dbReference type="Proteomes" id="UP000218323">
    <property type="component" value="Unassembled WGS sequence"/>
</dbReference>
<feature type="domain" description="CHAT" evidence="2">
    <location>
        <begin position="709"/>
        <end position="1028"/>
    </location>
</feature>
<reference evidence="3 4" key="1">
    <citation type="submission" date="2017-09" db="EMBL/GenBank/DDBJ databases">
        <title>Sphingomonas adhaesiva DSM 7418, whole genome shotgun sequence.</title>
        <authorList>
            <person name="Feng G."/>
            <person name="Zhu H."/>
        </authorList>
    </citation>
    <scope>NUCLEOTIDE SEQUENCE [LARGE SCALE GENOMIC DNA]</scope>
    <source>
        <strain evidence="3 4">DSM 7418</strain>
    </source>
</reference>
<evidence type="ECO:0000313" key="3">
    <source>
        <dbReference type="EMBL" id="PCG13371.1"/>
    </source>
</evidence>
<proteinExistence type="predicted"/>
<evidence type="ECO:0000256" key="1">
    <source>
        <dbReference type="SAM" id="SignalP"/>
    </source>
</evidence>
<accession>A0A2A4I409</accession>
<organism evidence="3 4">
    <name type="scientific">Sphingomonas adhaesiva</name>
    <dbReference type="NCBI Taxonomy" id="28212"/>
    <lineage>
        <taxon>Bacteria</taxon>
        <taxon>Pseudomonadati</taxon>
        <taxon>Pseudomonadota</taxon>
        <taxon>Alphaproteobacteria</taxon>
        <taxon>Sphingomonadales</taxon>
        <taxon>Sphingomonadaceae</taxon>
        <taxon>Sphingomonas</taxon>
    </lineage>
</organism>
<dbReference type="RefSeq" id="WP_066709561.1">
    <property type="nucleotide sequence ID" value="NZ_NWVC01000008.1"/>
</dbReference>
<dbReference type="EMBL" id="NWVC01000008">
    <property type="protein sequence ID" value="PCG13371.1"/>
    <property type="molecule type" value="Genomic_DNA"/>
</dbReference>
<evidence type="ECO:0000259" key="2">
    <source>
        <dbReference type="Pfam" id="PF12770"/>
    </source>
</evidence>
<gene>
    <name evidence="3" type="ORF">COA07_14435</name>
</gene>
<name>A0A2A4I409_9SPHN</name>
<keyword evidence="1" id="KW-0732">Signal</keyword>
<sequence>MIRTLPRIAALLAGSALTAMSFPALAAPRALPGRIAVGNDVNRDPCVATRSWSYGKALLNEGDQPFVVTCRGSAEQRAWIDVAAEKPALAADACGAAQQATLDGIGPVTLRRCTDARLAGEAVVIETPRLRVSAMQGALAPALTALRALHNGDPVAQAVAVGPQLIASLAAAPRGQRPTAVAATGLDVSGAVAQGLQAIYAGRNVEASRLLNDAVALFATATPLQRAELRLNAGLADSNIREFGAADAHFAAAEALMAIEPPSPGRAGLTAQASAYRALHYNNQGKWQAVLDQLSVARASAAPLTDAATLAQINGGRGGDLQLGLDTDRLNQIVLLAQQHVARSTALLRLGRPVEAEQALRDAKVQGVDVVESALGSSDAAGRLNWLRARLERQRARIRYARGDIAGALASFGCALATMHAVALPAGGCLFTDNPARRGSALAGPAIADAELERTAILARQPGANRAAILAQYQQAVTTLASQSDGGFVASPLLAPYLRMLVEDAGRGDASAAERFFAALQTVREPGIARELATLQAQVGSGAEGGLVRERRELERRRGQLRYEIAGLSPDAPRLNDARGEAAAVSARLDDVNAQLARSGATAAVEDSAVTIAQLRAALKPGEAYWKLSPVGAQLFGTVVTTDGPVVYAVDGDAATVAELSDAVLKTARATAGEDGRVRIRPFATGASYDLFRRVAGAGIERLRAADAVIVDSGATLGALPAAVLVTAPVDTARTARVDYGTVPFLVRKAAVANALSPRSFLRVRTALAPSRAPDKLIGFGANALPPAPATPAVADTPVALAPACVMPYARWAEAMRFNAPIPIDEIRAGAAAIGDPGAPIVTGEGFTNAAIMADSEQGKLANYQVVHFATHGLPATPIPGMCETPLPPALLTSVEAPQPNIPNRSNGLLSYIDVARLRLDANLVILSACDTAASVSTEAGRLAGQDESAPTLDGLVRAFIVAQARAVMATYWSVPARQGTEQLIETFYKAGAASGMGKALREAQLAVLNRPATSHPYFWGAFFLVGDGAKTMLTPRALASR</sequence>
<dbReference type="Pfam" id="PF12770">
    <property type="entry name" value="CHAT"/>
    <property type="match status" value="1"/>
</dbReference>
<comment type="caution">
    <text evidence="3">The sequence shown here is derived from an EMBL/GenBank/DDBJ whole genome shotgun (WGS) entry which is preliminary data.</text>
</comment>
<dbReference type="AlphaFoldDB" id="A0A2A4I409"/>
<evidence type="ECO:0000313" key="4">
    <source>
        <dbReference type="Proteomes" id="UP000218323"/>
    </source>
</evidence>
<feature type="signal peptide" evidence="1">
    <location>
        <begin position="1"/>
        <end position="26"/>
    </location>
</feature>
<dbReference type="InterPro" id="IPR024983">
    <property type="entry name" value="CHAT_dom"/>
</dbReference>
<feature type="chain" id="PRO_5012336367" evidence="1">
    <location>
        <begin position="27"/>
        <end position="1042"/>
    </location>
</feature>